<protein>
    <submittedName>
        <fullName evidence="1">Uncharacterized protein</fullName>
    </submittedName>
</protein>
<evidence type="ECO:0000313" key="2">
    <source>
        <dbReference type="Proteomes" id="UP001168821"/>
    </source>
</evidence>
<name>A0AA38M7U2_9CUCU</name>
<dbReference type="EMBL" id="JALNTZ010000007">
    <property type="protein sequence ID" value="KAJ3646448.1"/>
    <property type="molecule type" value="Genomic_DNA"/>
</dbReference>
<accession>A0AA38M7U2</accession>
<comment type="caution">
    <text evidence="1">The sequence shown here is derived from an EMBL/GenBank/DDBJ whole genome shotgun (WGS) entry which is preliminary data.</text>
</comment>
<organism evidence="1 2">
    <name type="scientific">Zophobas morio</name>
    <dbReference type="NCBI Taxonomy" id="2755281"/>
    <lineage>
        <taxon>Eukaryota</taxon>
        <taxon>Metazoa</taxon>
        <taxon>Ecdysozoa</taxon>
        <taxon>Arthropoda</taxon>
        <taxon>Hexapoda</taxon>
        <taxon>Insecta</taxon>
        <taxon>Pterygota</taxon>
        <taxon>Neoptera</taxon>
        <taxon>Endopterygota</taxon>
        <taxon>Coleoptera</taxon>
        <taxon>Polyphaga</taxon>
        <taxon>Cucujiformia</taxon>
        <taxon>Tenebrionidae</taxon>
        <taxon>Zophobas</taxon>
    </lineage>
</organism>
<dbReference type="AlphaFoldDB" id="A0AA38M7U2"/>
<evidence type="ECO:0000313" key="1">
    <source>
        <dbReference type="EMBL" id="KAJ3646448.1"/>
    </source>
</evidence>
<keyword evidence="2" id="KW-1185">Reference proteome</keyword>
<reference evidence="1" key="1">
    <citation type="journal article" date="2023" name="G3 (Bethesda)">
        <title>Whole genome assemblies of Zophobas morio and Tenebrio molitor.</title>
        <authorList>
            <person name="Kaur S."/>
            <person name="Stinson S.A."/>
            <person name="diCenzo G.C."/>
        </authorList>
    </citation>
    <scope>NUCLEOTIDE SEQUENCE</scope>
    <source>
        <strain evidence="1">QUZm001</strain>
    </source>
</reference>
<gene>
    <name evidence="1" type="ORF">Zmor_024036</name>
</gene>
<sequence>MHKLIHSLVLHMNPSTQLCDDSARPRQTSHLRLQPGRIQNARDEDLRAACLPQHFQWQYCDMSWRPVKIGIYSDHLIQYSAMQRFEKILVDSPPLPPQIHHSIIALK</sequence>
<dbReference type="Proteomes" id="UP001168821">
    <property type="component" value="Unassembled WGS sequence"/>
</dbReference>
<proteinExistence type="predicted"/>